<dbReference type="PROSITE" id="PS50977">
    <property type="entry name" value="HTH_TETR_2"/>
    <property type="match status" value="1"/>
</dbReference>
<dbReference type="Pfam" id="PF00392">
    <property type="entry name" value="GntR"/>
    <property type="match status" value="1"/>
</dbReference>
<dbReference type="GO" id="GO:0000976">
    <property type="term" value="F:transcription cis-regulatory region binding"/>
    <property type="evidence" value="ECO:0007669"/>
    <property type="project" value="TreeGrafter"/>
</dbReference>
<accession>A0A1H5X7X2</accession>
<dbReference type="RefSeq" id="WP_093356553.1">
    <property type="nucleotide sequence ID" value="NZ_FNVB01000002.1"/>
</dbReference>
<dbReference type="Pfam" id="PF00440">
    <property type="entry name" value="TetR_N"/>
    <property type="match status" value="1"/>
</dbReference>
<dbReference type="InterPro" id="IPR001647">
    <property type="entry name" value="HTH_TetR"/>
</dbReference>
<dbReference type="InterPro" id="IPR004111">
    <property type="entry name" value="Repressor_TetR_C"/>
</dbReference>
<evidence type="ECO:0000259" key="6">
    <source>
        <dbReference type="PROSITE" id="PS50977"/>
    </source>
</evidence>
<accession>A0A1I2ART3</accession>
<evidence type="ECO:0000256" key="4">
    <source>
        <dbReference type="PROSITE-ProRule" id="PRU00335"/>
    </source>
</evidence>
<reference evidence="9 10" key="2">
    <citation type="submission" date="2016-10" db="EMBL/GenBank/DDBJ databases">
        <authorList>
            <person name="Varghese N."/>
            <person name="Submissions S."/>
        </authorList>
    </citation>
    <scope>NUCLEOTIDE SEQUENCE [LARGE SCALE GENOMIC DNA]</scope>
    <source>
        <strain evidence="10">ATCC 20501</strain>
        <strain evidence="8 9">CGMCC 4.3529</strain>
    </source>
</reference>
<name>A0A1H5X7X2_9PSEU</name>
<evidence type="ECO:0000313" key="9">
    <source>
        <dbReference type="Proteomes" id="UP000199690"/>
    </source>
</evidence>
<evidence type="ECO:0000256" key="2">
    <source>
        <dbReference type="ARBA" id="ARBA00023125"/>
    </source>
</evidence>
<dbReference type="PROSITE" id="PS50949">
    <property type="entry name" value="HTH_GNTR"/>
    <property type="match status" value="1"/>
</dbReference>
<dbReference type="AlphaFoldDB" id="A0A1H5X7X2"/>
<gene>
    <name evidence="7" type="ORF">SAMN02982929_01434</name>
    <name evidence="8" type="ORF">SAMN05216506_111191</name>
</gene>
<evidence type="ECO:0000256" key="3">
    <source>
        <dbReference type="ARBA" id="ARBA00023163"/>
    </source>
</evidence>
<dbReference type="InterPro" id="IPR036271">
    <property type="entry name" value="Tet_transcr_reg_TetR-rel_C_sf"/>
</dbReference>
<dbReference type="SMR" id="A0A1H5X7X2"/>
<evidence type="ECO:0000256" key="1">
    <source>
        <dbReference type="ARBA" id="ARBA00023015"/>
    </source>
</evidence>
<keyword evidence="9" id="KW-1185">Reference proteome</keyword>
<dbReference type="PANTHER" id="PTHR30055:SF151">
    <property type="entry name" value="TRANSCRIPTIONAL REGULATORY PROTEIN"/>
    <property type="match status" value="1"/>
</dbReference>
<reference evidence="7" key="1">
    <citation type="submission" date="2016-10" db="EMBL/GenBank/DDBJ databases">
        <authorList>
            <person name="de Groot N.N."/>
        </authorList>
    </citation>
    <scope>NUCLEOTIDE SEQUENCE [LARGE SCALE GENOMIC DNA]</scope>
    <source>
        <strain evidence="7">ATCC 20501</strain>
    </source>
</reference>
<dbReference type="SUPFAM" id="SSF46689">
    <property type="entry name" value="Homeodomain-like"/>
    <property type="match status" value="1"/>
</dbReference>
<evidence type="ECO:0000313" key="10">
    <source>
        <dbReference type="Proteomes" id="UP000236729"/>
    </source>
</evidence>
<dbReference type="InterPro" id="IPR036390">
    <property type="entry name" value="WH_DNA-bd_sf"/>
</dbReference>
<dbReference type="GO" id="GO:0003700">
    <property type="term" value="F:DNA-binding transcription factor activity"/>
    <property type="evidence" value="ECO:0007669"/>
    <property type="project" value="InterPro"/>
</dbReference>
<dbReference type="Gene3D" id="1.10.10.60">
    <property type="entry name" value="Homeodomain-like"/>
    <property type="match status" value="1"/>
</dbReference>
<evidence type="ECO:0000313" key="8">
    <source>
        <dbReference type="EMBL" id="SFE46268.1"/>
    </source>
</evidence>
<proteinExistence type="predicted"/>
<dbReference type="Gene3D" id="1.10.357.10">
    <property type="entry name" value="Tetracycline Repressor, domain 2"/>
    <property type="match status" value="1"/>
</dbReference>
<dbReference type="Proteomes" id="UP000199690">
    <property type="component" value="Unassembled WGS sequence"/>
</dbReference>
<dbReference type="SMART" id="SM00345">
    <property type="entry name" value="HTH_GNTR"/>
    <property type="match status" value="1"/>
</dbReference>
<dbReference type="InterPro" id="IPR050109">
    <property type="entry name" value="HTH-type_TetR-like_transc_reg"/>
</dbReference>
<keyword evidence="1" id="KW-0805">Transcription regulation</keyword>
<dbReference type="SUPFAM" id="SSF46785">
    <property type="entry name" value="Winged helix' DNA-binding domain"/>
    <property type="match status" value="1"/>
</dbReference>
<evidence type="ECO:0000259" key="5">
    <source>
        <dbReference type="PROSITE" id="PS50949"/>
    </source>
</evidence>
<dbReference type="InterPro" id="IPR036388">
    <property type="entry name" value="WH-like_DNA-bd_sf"/>
</dbReference>
<dbReference type="InterPro" id="IPR009057">
    <property type="entry name" value="Homeodomain-like_sf"/>
</dbReference>
<dbReference type="EMBL" id="FOME01000011">
    <property type="protein sequence ID" value="SFE46268.1"/>
    <property type="molecule type" value="Genomic_DNA"/>
</dbReference>
<dbReference type="Proteomes" id="UP000236729">
    <property type="component" value="Unassembled WGS sequence"/>
</dbReference>
<feature type="domain" description="HTH tetR-type" evidence="6">
    <location>
        <begin position="88"/>
        <end position="148"/>
    </location>
</feature>
<keyword evidence="3" id="KW-0804">Transcription</keyword>
<protein>
    <submittedName>
        <fullName evidence="7">Transcriptional regulator, TetR family</fullName>
    </submittedName>
</protein>
<dbReference type="GO" id="GO:0045892">
    <property type="term" value="P:negative regulation of DNA-templated transcription"/>
    <property type="evidence" value="ECO:0007669"/>
    <property type="project" value="InterPro"/>
</dbReference>
<dbReference type="Gene3D" id="1.10.10.10">
    <property type="entry name" value="Winged helix-like DNA-binding domain superfamily/Winged helix DNA-binding domain"/>
    <property type="match status" value="1"/>
</dbReference>
<feature type="DNA-binding region" description="H-T-H motif" evidence="4">
    <location>
        <begin position="111"/>
        <end position="130"/>
    </location>
</feature>
<feature type="domain" description="HTH gntR-type" evidence="5">
    <location>
        <begin position="7"/>
        <end position="75"/>
    </location>
</feature>
<dbReference type="EMBL" id="FNVB01000002">
    <property type="protein sequence ID" value="SEG07848.1"/>
    <property type="molecule type" value="Genomic_DNA"/>
</dbReference>
<evidence type="ECO:0000313" key="7">
    <source>
        <dbReference type="EMBL" id="SEG07848.1"/>
    </source>
</evidence>
<dbReference type="Pfam" id="PF02909">
    <property type="entry name" value="TetR_C_1"/>
    <property type="match status" value="1"/>
</dbReference>
<organism evidence="7 10">
    <name type="scientific">Saccharopolyspora kobensis</name>
    <dbReference type="NCBI Taxonomy" id="146035"/>
    <lineage>
        <taxon>Bacteria</taxon>
        <taxon>Bacillati</taxon>
        <taxon>Actinomycetota</taxon>
        <taxon>Actinomycetes</taxon>
        <taxon>Pseudonocardiales</taxon>
        <taxon>Pseudonocardiaceae</taxon>
        <taxon>Saccharopolyspora</taxon>
    </lineage>
</organism>
<sequence>MPHLDEEPPYRRIAAAIQQRIASGELRPGEHVPSTREITREWGVAMATAAKALAELRNAGLVETRPGAGTIVRAPAAAVRRPRTPAAAPTRERIAAAGIEVADAEGAGAVSMRRIAAELGVAPMSLYRHVANRDELLRAMFRAVFRERPLPETPPRGWRAQLELVCRLQWELFRDHPWLAGVLSLTRPMPVPEAMAHTEWTLRALEGLGLSRVETAREALALPAMVRGLALSREFEAEAEGSTGVGADQWWASRQDEVDSVFATGRFPLLARLEADPAGDLDGTFEHALARNLDGLEAHVRRNVSAARPVR</sequence>
<dbReference type="CDD" id="cd07377">
    <property type="entry name" value="WHTH_GntR"/>
    <property type="match status" value="1"/>
</dbReference>
<dbReference type="PANTHER" id="PTHR30055">
    <property type="entry name" value="HTH-TYPE TRANSCRIPTIONAL REGULATOR RUTR"/>
    <property type="match status" value="1"/>
</dbReference>
<dbReference type="InterPro" id="IPR000524">
    <property type="entry name" value="Tscrpt_reg_HTH_GntR"/>
</dbReference>
<dbReference type="SUPFAM" id="SSF48498">
    <property type="entry name" value="Tetracyclin repressor-like, C-terminal domain"/>
    <property type="match status" value="1"/>
</dbReference>
<keyword evidence="2 4" id="KW-0238">DNA-binding</keyword>